<evidence type="ECO:0000313" key="1">
    <source>
        <dbReference type="EMBL" id="GAA1940069.1"/>
    </source>
</evidence>
<comment type="caution">
    <text evidence="1">The sequence shown here is derived from an EMBL/GenBank/DDBJ whole genome shotgun (WGS) entry which is preliminary data.</text>
</comment>
<protein>
    <submittedName>
        <fullName evidence="1">Uncharacterized protein</fullName>
    </submittedName>
</protein>
<keyword evidence="2" id="KW-1185">Reference proteome</keyword>
<evidence type="ECO:0000313" key="2">
    <source>
        <dbReference type="Proteomes" id="UP001501116"/>
    </source>
</evidence>
<dbReference type="Proteomes" id="UP001501116">
    <property type="component" value="Unassembled WGS sequence"/>
</dbReference>
<sequence length="163" mass="17887">MTIALKERVGQELVSVELFDRLASRIAKEHHMPRGFAARIMDQALAFLAVCAQSAEPLAPSEAVDIGWHTFILYTREYAAFCERIAGQFIHHEPTDTGVIPVTRTPVDSMSATTRALRTAGYRVDLPLWKASADCNQCTNGCTHSSGDTGCHHHPVRTDTVPA</sequence>
<organism evidence="1 2">
    <name type="scientific">Amycolatopsis minnesotensis</name>
    <dbReference type="NCBI Taxonomy" id="337894"/>
    <lineage>
        <taxon>Bacteria</taxon>
        <taxon>Bacillati</taxon>
        <taxon>Actinomycetota</taxon>
        <taxon>Actinomycetes</taxon>
        <taxon>Pseudonocardiales</taxon>
        <taxon>Pseudonocardiaceae</taxon>
        <taxon>Amycolatopsis</taxon>
    </lineage>
</organism>
<name>A0ABP5BBS2_9PSEU</name>
<reference evidence="2" key="1">
    <citation type="journal article" date="2019" name="Int. J. Syst. Evol. Microbiol.">
        <title>The Global Catalogue of Microorganisms (GCM) 10K type strain sequencing project: providing services to taxonomists for standard genome sequencing and annotation.</title>
        <authorList>
            <consortium name="The Broad Institute Genomics Platform"/>
            <consortium name="The Broad Institute Genome Sequencing Center for Infectious Disease"/>
            <person name="Wu L."/>
            <person name="Ma J."/>
        </authorList>
    </citation>
    <scope>NUCLEOTIDE SEQUENCE [LARGE SCALE GENOMIC DNA]</scope>
    <source>
        <strain evidence="2">JCM 14545</strain>
    </source>
</reference>
<dbReference type="EMBL" id="BAAANN010000002">
    <property type="protein sequence ID" value="GAA1940069.1"/>
    <property type="molecule type" value="Genomic_DNA"/>
</dbReference>
<dbReference type="RefSeq" id="WP_344412702.1">
    <property type="nucleotide sequence ID" value="NZ_BAAANN010000002.1"/>
</dbReference>
<accession>A0ABP5BBS2</accession>
<proteinExistence type="predicted"/>
<gene>
    <name evidence="1" type="ORF">GCM10009754_03990</name>
</gene>